<dbReference type="PANTHER" id="PTHR11042">
    <property type="entry name" value="EUKARYOTIC TRANSLATION INITIATION FACTOR 2-ALPHA KINASE EIF2-ALPHA KINASE -RELATED"/>
    <property type="match status" value="1"/>
</dbReference>
<feature type="compositionally biased region" description="Low complexity" evidence="6">
    <location>
        <begin position="176"/>
        <end position="186"/>
    </location>
</feature>
<organism evidence="9 10">
    <name type="scientific">Paratrimastix pyriformis</name>
    <dbReference type="NCBI Taxonomy" id="342808"/>
    <lineage>
        <taxon>Eukaryota</taxon>
        <taxon>Metamonada</taxon>
        <taxon>Preaxostyla</taxon>
        <taxon>Paratrimastigidae</taxon>
        <taxon>Paratrimastix</taxon>
    </lineage>
</organism>
<keyword evidence="4 5" id="KW-0067">ATP-binding</keyword>
<feature type="binding site" evidence="5">
    <location>
        <position position="101"/>
    </location>
    <ligand>
        <name>ATP</name>
        <dbReference type="ChEBI" id="CHEBI:30616"/>
    </ligand>
</feature>
<evidence type="ECO:0000256" key="5">
    <source>
        <dbReference type="PROSITE-ProRule" id="PRU10141"/>
    </source>
</evidence>
<dbReference type="PROSITE" id="PS50011">
    <property type="entry name" value="PROTEIN_KINASE_DOM"/>
    <property type="match status" value="1"/>
</dbReference>
<gene>
    <name evidence="9" type="ORF">PAPYR_10485</name>
</gene>
<dbReference type="InterPro" id="IPR017441">
    <property type="entry name" value="Protein_kinase_ATP_BS"/>
</dbReference>
<name>A0ABQ8UD08_9EUKA</name>
<feature type="region of interest" description="Disordered" evidence="6">
    <location>
        <begin position="170"/>
        <end position="193"/>
    </location>
</feature>
<keyword evidence="3" id="KW-0418">Kinase</keyword>
<keyword evidence="10" id="KW-1185">Reference proteome</keyword>
<feature type="domain" description="Protein kinase" evidence="8">
    <location>
        <begin position="72"/>
        <end position="305"/>
    </location>
</feature>
<dbReference type="SUPFAM" id="SSF56112">
    <property type="entry name" value="Protein kinase-like (PK-like)"/>
    <property type="match status" value="1"/>
</dbReference>
<keyword evidence="2 5" id="KW-0547">Nucleotide-binding</keyword>
<accession>A0ABQ8UD08</accession>
<feature type="chain" id="PRO_5045436490" description="Protein kinase domain-containing protein" evidence="7">
    <location>
        <begin position="23"/>
        <end position="305"/>
    </location>
</feature>
<dbReference type="InterPro" id="IPR050339">
    <property type="entry name" value="CC_SR_Kinase"/>
</dbReference>
<comment type="caution">
    <text evidence="9">The sequence shown here is derived from an EMBL/GenBank/DDBJ whole genome shotgun (WGS) entry which is preliminary data.</text>
</comment>
<keyword evidence="1" id="KW-0808">Transferase</keyword>
<evidence type="ECO:0000259" key="8">
    <source>
        <dbReference type="PROSITE" id="PS50011"/>
    </source>
</evidence>
<keyword evidence="7" id="KW-0732">Signal</keyword>
<evidence type="ECO:0000256" key="7">
    <source>
        <dbReference type="SAM" id="SignalP"/>
    </source>
</evidence>
<dbReference type="PROSITE" id="PS00107">
    <property type="entry name" value="PROTEIN_KINASE_ATP"/>
    <property type="match status" value="1"/>
</dbReference>
<feature type="signal peptide" evidence="7">
    <location>
        <begin position="1"/>
        <end position="22"/>
    </location>
</feature>
<dbReference type="Proteomes" id="UP001141327">
    <property type="component" value="Unassembled WGS sequence"/>
</dbReference>
<reference evidence="9" key="1">
    <citation type="journal article" date="2022" name="bioRxiv">
        <title>Genomics of Preaxostyla Flagellates Illuminates Evolutionary Transitions and the Path Towards Mitochondrial Loss.</title>
        <authorList>
            <person name="Novak L.V.F."/>
            <person name="Treitli S.C."/>
            <person name="Pyrih J."/>
            <person name="Halakuc P."/>
            <person name="Pipaliya S.V."/>
            <person name="Vacek V."/>
            <person name="Brzon O."/>
            <person name="Soukal P."/>
            <person name="Eme L."/>
            <person name="Dacks J.B."/>
            <person name="Karnkowska A."/>
            <person name="Elias M."/>
            <person name="Hampl V."/>
        </authorList>
    </citation>
    <scope>NUCLEOTIDE SEQUENCE</scope>
    <source>
        <strain evidence="9">RCP-MX</strain>
    </source>
</reference>
<evidence type="ECO:0000256" key="1">
    <source>
        <dbReference type="ARBA" id="ARBA00022679"/>
    </source>
</evidence>
<evidence type="ECO:0000256" key="6">
    <source>
        <dbReference type="SAM" id="MobiDB-lite"/>
    </source>
</evidence>
<proteinExistence type="predicted"/>
<evidence type="ECO:0000256" key="3">
    <source>
        <dbReference type="ARBA" id="ARBA00022777"/>
    </source>
</evidence>
<dbReference type="InterPro" id="IPR000719">
    <property type="entry name" value="Prot_kinase_dom"/>
</dbReference>
<dbReference type="EMBL" id="JAPMOS010000137">
    <property type="protein sequence ID" value="KAJ4454725.1"/>
    <property type="molecule type" value="Genomic_DNA"/>
</dbReference>
<dbReference type="Gene3D" id="3.30.200.20">
    <property type="entry name" value="Phosphorylase Kinase, domain 1"/>
    <property type="match status" value="1"/>
</dbReference>
<protein>
    <recommendedName>
        <fullName evidence="8">Protein kinase domain-containing protein</fullName>
    </recommendedName>
</protein>
<sequence>MSEVRRTLFVAFFQIFPADAFAAVLEEWGKTCKSETWKKQALAELAGKSYTEALEDEAPQEGVCDGRYQMDFDELSILGEGAFGRVYKARHRLDRMVYAVKVIPTQQRDDRVLKEACFLAALSHPNVGLHDNSEPVTLTLGVITTALFSPAARTLRIVRQTAIRPRPPTWEREETVSTNNTTPSTTYPWSGGFPPWTRNGTPTTLFLIPIRRRVLTAVIPGVPPTTRHCLPSSWSSRKRVLIDAAIPGIPSTTLFLITTGCWFSLILLSPGYHPQHPLSLFFTRRRGSHFTAAAIPGGTTHNHLL</sequence>
<dbReference type="Pfam" id="PF00069">
    <property type="entry name" value="Pkinase"/>
    <property type="match status" value="1"/>
</dbReference>
<evidence type="ECO:0000313" key="10">
    <source>
        <dbReference type="Proteomes" id="UP001141327"/>
    </source>
</evidence>
<evidence type="ECO:0000313" key="9">
    <source>
        <dbReference type="EMBL" id="KAJ4454725.1"/>
    </source>
</evidence>
<evidence type="ECO:0000256" key="4">
    <source>
        <dbReference type="ARBA" id="ARBA00022840"/>
    </source>
</evidence>
<dbReference type="InterPro" id="IPR011009">
    <property type="entry name" value="Kinase-like_dom_sf"/>
</dbReference>
<evidence type="ECO:0000256" key="2">
    <source>
        <dbReference type="ARBA" id="ARBA00022741"/>
    </source>
</evidence>